<reference evidence="1 2" key="1">
    <citation type="submission" date="2013-08" db="EMBL/GenBank/DDBJ databases">
        <title>Intrasporangium oryzae NRRL B-24470.</title>
        <authorList>
            <person name="Liu H."/>
            <person name="Wang G."/>
        </authorList>
    </citation>
    <scope>NUCLEOTIDE SEQUENCE [LARGE SCALE GENOMIC DNA]</scope>
    <source>
        <strain evidence="1 2">NRRL B-24470</strain>
    </source>
</reference>
<dbReference type="RefSeq" id="WP_034805174.1">
    <property type="nucleotide sequence ID" value="NZ_AWSA01000019.1"/>
</dbReference>
<dbReference type="STRING" id="1386089.N865_15110"/>
<keyword evidence="2" id="KW-1185">Reference proteome</keyword>
<accession>W9G6P1</accession>
<gene>
    <name evidence="1" type="ORF">N865_15110</name>
</gene>
<name>W9G6P1_9MICO</name>
<proteinExistence type="predicted"/>
<evidence type="ECO:0000313" key="1">
    <source>
        <dbReference type="EMBL" id="EWT01680.1"/>
    </source>
</evidence>
<organism evidence="1 2">
    <name type="scientific">Intrasporangium oryzae NRRL B-24470</name>
    <dbReference type="NCBI Taxonomy" id="1386089"/>
    <lineage>
        <taxon>Bacteria</taxon>
        <taxon>Bacillati</taxon>
        <taxon>Actinomycetota</taxon>
        <taxon>Actinomycetes</taxon>
        <taxon>Micrococcales</taxon>
        <taxon>Intrasporangiaceae</taxon>
        <taxon>Intrasporangium</taxon>
    </lineage>
</organism>
<protein>
    <submittedName>
        <fullName evidence="1">Uncharacterized protein</fullName>
    </submittedName>
</protein>
<dbReference type="Proteomes" id="UP000019489">
    <property type="component" value="Unassembled WGS sequence"/>
</dbReference>
<dbReference type="EMBL" id="AWSA01000019">
    <property type="protein sequence ID" value="EWT01680.1"/>
    <property type="molecule type" value="Genomic_DNA"/>
</dbReference>
<sequence>MSSPTTPAVGSYQVALAGRLGPAQLAAVAGPGVQHLHSTSRFVVDLPAELGVLEIAAMLRARGLVLLDIRRLGPAGEGTGQRDA</sequence>
<evidence type="ECO:0000313" key="2">
    <source>
        <dbReference type="Proteomes" id="UP000019489"/>
    </source>
</evidence>
<comment type="caution">
    <text evidence="1">The sequence shown here is derived from an EMBL/GenBank/DDBJ whole genome shotgun (WGS) entry which is preliminary data.</text>
</comment>
<dbReference type="AlphaFoldDB" id="W9G6P1"/>